<dbReference type="AlphaFoldDB" id="A0A914W213"/>
<keyword evidence="21" id="KW-1185">Reference proteome</keyword>
<keyword evidence="5 17" id="KW-0328">Glycosyltransferase</keyword>
<dbReference type="PROSITE" id="PS50231">
    <property type="entry name" value="RICIN_B_LECTIN"/>
    <property type="match status" value="1"/>
</dbReference>
<evidence type="ECO:0000256" key="11">
    <source>
        <dbReference type="ARBA" id="ARBA00022989"/>
    </source>
</evidence>
<name>A0A914W213_9BILA</name>
<evidence type="ECO:0000256" key="12">
    <source>
        <dbReference type="ARBA" id="ARBA00023034"/>
    </source>
</evidence>
<dbReference type="WBParaSite" id="PSAMB.scaffold2size251193.g715.t2">
    <property type="protein sequence ID" value="PSAMB.scaffold2size251193.g715.t2"/>
    <property type="gene ID" value="PSAMB.scaffold2size251193.g715"/>
</dbReference>
<keyword evidence="8" id="KW-0479">Metal-binding</keyword>
<dbReference type="Proteomes" id="UP000887566">
    <property type="component" value="Unplaced"/>
</dbReference>
<proteinExistence type="inferred from homology"/>
<keyword evidence="16 17" id="KW-0464">Manganese</keyword>
<keyword evidence="6 17" id="KW-0808">Transferase</keyword>
<dbReference type="InterPro" id="IPR045885">
    <property type="entry name" value="GalNAc-T"/>
</dbReference>
<evidence type="ECO:0000256" key="8">
    <source>
        <dbReference type="ARBA" id="ARBA00022723"/>
    </source>
</evidence>
<keyword evidence="10" id="KW-0735">Signal-anchor</keyword>
<dbReference type="PANTHER" id="PTHR11675:SF131">
    <property type="entry name" value="POLYPEPTIDE N-ACETYLGALACTOSAMINYLTRANSFERASE 9-RELATED"/>
    <property type="match status" value="1"/>
</dbReference>
<evidence type="ECO:0000313" key="21">
    <source>
        <dbReference type="Proteomes" id="UP000887566"/>
    </source>
</evidence>
<evidence type="ECO:0000256" key="4">
    <source>
        <dbReference type="ARBA" id="ARBA00005680"/>
    </source>
</evidence>
<keyword evidence="12 17" id="KW-0333">Golgi apparatus</keyword>
<dbReference type="Gene3D" id="2.80.10.50">
    <property type="match status" value="2"/>
</dbReference>
<evidence type="ECO:0000256" key="18">
    <source>
        <dbReference type="SAM" id="MobiDB-lite"/>
    </source>
</evidence>
<evidence type="ECO:0000256" key="19">
    <source>
        <dbReference type="SAM" id="SignalP"/>
    </source>
</evidence>
<keyword evidence="14 17" id="KW-1015">Disulfide bond</keyword>
<evidence type="ECO:0000256" key="3">
    <source>
        <dbReference type="ARBA" id="ARBA00004922"/>
    </source>
</evidence>
<dbReference type="InterPro" id="IPR035992">
    <property type="entry name" value="Ricin_B-like_lectins"/>
</dbReference>
<keyword evidence="9 17" id="KW-0430">Lectin</keyword>
<evidence type="ECO:0000256" key="6">
    <source>
        <dbReference type="ARBA" id="ARBA00022679"/>
    </source>
</evidence>
<accession>A0A914W213</accession>
<dbReference type="Pfam" id="PF00652">
    <property type="entry name" value="Ricin_B_lectin"/>
    <property type="match status" value="1"/>
</dbReference>
<keyword evidence="19" id="KW-0732">Signal</keyword>
<evidence type="ECO:0000256" key="16">
    <source>
        <dbReference type="ARBA" id="ARBA00023211"/>
    </source>
</evidence>
<dbReference type="GO" id="GO:0030246">
    <property type="term" value="F:carbohydrate binding"/>
    <property type="evidence" value="ECO:0007669"/>
    <property type="project" value="UniProtKB-KW"/>
</dbReference>
<feature type="compositionally biased region" description="Basic and acidic residues" evidence="18">
    <location>
        <begin position="43"/>
        <end position="61"/>
    </location>
</feature>
<evidence type="ECO:0000256" key="15">
    <source>
        <dbReference type="ARBA" id="ARBA00023180"/>
    </source>
</evidence>
<protein>
    <recommendedName>
        <fullName evidence="17">Polypeptide N-acetylgalactosaminyltransferase</fullName>
        <ecNumber evidence="17">2.4.1.-</ecNumber>
    </recommendedName>
    <alternativeName>
        <fullName evidence="17">Protein-UDP acetylgalactosaminyltransferase</fullName>
    </alternativeName>
</protein>
<evidence type="ECO:0000256" key="9">
    <source>
        <dbReference type="ARBA" id="ARBA00022734"/>
    </source>
</evidence>
<dbReference type="GO" id="GO:0006493">
    <property type="term" value="P:protein O-linked glycosylation"/>
    <property type="evidence" value="ECO:0007669"/>
    <property type="project" value="TreeGrafter"/>
</dbReference>
<evidence type="ECO:0000256" key="13">
    <source>
        <dbReference type="ARBA" id="ARBA00023136"/>
    </source>
</evidence>
<keyword evidence="7" id="KW-0812">Transmembrane</keyword>
<comment type="subcellular location">
    <subcellularLocation>
        <location evidence="2 17">Golgi apparatus membrane</location>
        <topology evidence="2 17">Single-pass type II membrane protein</topology>
    </subcellularLocation>
</comment>
<dbReference type="FunFam" id="3.90.550.10:FF:000021">
    <property type="entry name" value="Polypeptide N-acetylgalactosaminyltransferase"/>
    <property type="match status" value="1"/>
</dbReference>
<evidence type="ECO:0000256" key="1">
    <source>
        <dbReference type="ARBA" id="ARBA00001936"/>
    </source>
</evidence>
<keyword evidence="13" id="KW-0472">Membrane</keyword>
<sequence>MVARRRSLLFKLLLLIPAVWFCALLLFAVNGGNQQTTVDERPAVEAKHGDDGKNVDNHVKEIQGFGPPLGREVPESIGGDPEKKKPEGDDANIPKPKKFVVDSNSPIYKSGDPSQVGELGKAVTINKNQLSPEEKKTYDQGFVDNAFNQYASDMISIHRTLPTGVDEECKTEKYNDDLPDTSVIVCFHNEAWSVLLRTFHSVLERTPPHLLKEIILVDDFSDKEHTKQPLDDYIAQYPKVKLLRLDKREGLIRARLRGAAMAKGAVLTYLDSHCECMEGWIEPLLDRIKRDSSTVVCPVIDVIDDNTFEYHYSKAYFTNVGGFDWSLQFNWHAIPERDRKNRKRAIDPVPSPTMAGGLFSIDRAYFEKLGTYDPGFDIWGGENLELSFKIWMCGGRLEIVPCSHVGHIFRKRSPYKWRTGVNVLKKNSVRLAEVWLDEYKTYYYERINNQVGEYGDISERKALRDRLQCKSFKWYLDNIFPELFVPGDSVAKGEIRNNGMNGRFCLDSAVGRGAQNKAVGLYPCHSQGGNQASKTHAKRGACCSMRRSAECRPSSSTLITTCCRGWLKSSDWLPVCERTTHDYNRRQPLTQALVVVRSLFSHSQVRNRGGGSKQCLDYAIIKKGASKGSKLELYWCHNQGGNQYWMLSKDGEIRRDESCVDFAGQDVMIFPCHGMKGNQEWKYDHKKNQLMHKVTNKCLEMTKDGARLQMRPCETTNEYQQWVFKEFDEQKAREHGMLS</sequence>
<dbReference type="InterPro" id="IPR029044">
    <property type="entry name" value="Nucleotide-diphossugar_trans"/>
</dbReference>
<feature type="region of interest" description="Disordered" evidence="18">
    <location>
        <begin position="43"/>
        <end position="96"/>
    </location>
</feature>
<dbReference type="CDD" id="cd02510">
    <property type="entry name" value="pp-GalNAc-T"/>
    <property type="match status" value="1"/>
</dbReference>
<dbReference type="PANTHER" id="PTHR11675">
    <property type="entry name" value="N-ACETYLGALACTOSAMINYLTRANSFERASE"/>
    <property type="match status" value="1"/>
</dbReference>
<evidence type="ECO:0000256" key="14">
    <source>
        <dbReference type="ARBA" id="ARBA00023157"/>
    </source>
</evidence>
<feature type="signal peptide" evidence="19">
    <location>
        <begin position="1"/>
        <end position="34"/>
    </location>
</feature>
<evidence type="ECO:0000313" key="22">
    <source>
        <dbReference type="WBParaSite" id="PSAMB.scaffold2size251193.g715.t2"/>
    </source>
</evidence>
<dbReference type="FunFam" id="2.80.10.50:FF:000123">
    <property type="entry name" value="Polypeptide N-acetylgalactosaminyltransferase"/>
    <property type="match status" value="1"/>
</dbReference>
<dbReference type="GO" id="GO:0000139">
    <property type="term" value="C:Golgi membrane"/>
    <property type="evidence" value="ECO:0007669"/>
    <property type="project" value="UniProtKB-SubCell"/>
</dbReference>
<evidence type="ECO:0000259" key="20">
    <source>
        <dbReference type="SMART" id="SM00458"/>
    </source>
</evidence>
<comment type="similarity">
    <text evidence="4 17">Belongs to the glycosyltransferase 2 family. GalNAc-T subfamily.</text>
</comment>
<dbReference type="SUPFAM" id="SSF53448">
    <property type="entry name" value="Nucleotide-diphospho-sugar transferases"/>
    <property type="match status" value="1"/>
</dbReference>
<dbReference type="SMART" id="SM00458">
    <property type="entry name" value="RICIN"/>
    <property type="match status" value="1"/>
</dbReference>
<dbReference type="SUPFAM" id="SSF50370">
    <property type="entry name" value="Ricin B-like lectins"/>
    <property type="match status" value="2"/>
</dbReference>
<evidence type="ECO:0000256" key="5">
    <source>
        <dbReference type="ARBA" id="ARBA00022676"/>
    </source>
</evidence>
<dbReference type="CDD" id="cd23462">
    <property type="entry name" value="beta-trefoil_Ricin_Pgant9-like"/>
    <property type="match status" value="1"/>
</dbReference>
<comment type="pathway">
    <text evidence="3 17">Protein modification; protein glycosylation.</text>
</comment>
<dbReference type="InterPro" id="IPR000772">
    <property type="entry name" value="Ricin_B_lectin"/>
</dbReference>
<dbReference type="GO" id="GO:0004653">
    <property type="term" value="F:polypeptide N-acetylgalactosaminyltransferase activity"/>
    <property type="evidence" value="ECO:0007669"/>
    <property type="project" value="TreeGrafter"/>
</dbReference>
<feature type="domain" description="Ricin B lectin" evidence="20">
    <location>
        <begin position="601"/>
        <end position="725"/>
    </location>
</feature>
<feature type="chain" id="PRO_5037594269" description="Polypeptide N-acetylgalactosaminyltransferase" evidence="19">
    <location>
        <begin position="35"/>
        <end position="739"/>
    </location>
</feature>
<keyword evidence="15" id="KW-0325">Glycoprotein</keyword>
<organism evidence="21 22">
    <name type="scientific">Plectus sambesii</name>
    <dbReference type="NCBI Taxonomy" id="2011161"/>
    <lineage>
        <taxon>Eukaryota</taxon>
        <taxon>Metazoa</taxon>
        <taxon>Ecdysozoa</taxon>
        <taxon>Nematoda</taxon>
        <taxon>Chromadorea</taxon>
        <taxon>Plectida</taxon>
        <taxon>Plectina</taxon>
        <taxon>Plectoidea</taxon>
        <taxon>Plectidae</taxon>
        <taxon>Plectus</taxon>
    </lineage>
</organism>
<evidence type="ECO:0000256" key="10">
    <source>
        <dbReference type="ARBA" id="ARBA00022968"/>
    </source>
</evidence>
<reference evidence="22" key="1">
    <citation type="submission" date="2022-11" db="UniProtKB">
        <authorList>
            <consortium name="WormBaseParasite"/>
        </authorList>
    </citation>
    <scope>IDENTIFICATION</scope>
</reference>
<dbReference type="EC" id="2.4.1.-" evidence="17"/>
<dbReference type="Gene3D" id="3.90.550.10">
    <property type="entry name" value="Spore Coat Polysaccharide Biosynthesis Protein SpsA, Chain A"/>
    <property type="match status" value="1"/>
</dbReference>
<evidence type="ECO:0000256" key="17">
    <source>
        <dbReference type="RuleBase" id="RU361242"/>
    </source>
</evidence>
<dbReference type="Pfam" id="PF00535">
    <property type="entry name" value="Glycos_transf_2"/>
    <property type="match status" value="1"/>
</dbReference>
<comment type="cofactor">
    <cofactor evidence="1 17">
        <name>Mn(2+)</name>
        <dbReference type="ChEBI" id="CHEBI:29035"/>
    </cofactor>
</comment>
<dbReference type="InterPro" id="IPR001173">
    <property type="entry name" value="Glyco_trans_2-like"/>
</dbReference>
<keyword evidence="11" id="KW-1133">Transmembrane helix</keyword>
<dbReference type="GO" id="GO:0046872">
    <property type="term" value="F:metal ion binding"/>
    <property type="evidence" value="ECO:0007669"/>
    <property type="project" value="UniProtKB-KW"/>
</dbReference>
<evidence type="ECO:0000256" key="7">
    <source>
        <dbReference type="ARBA" id="ARBA00022692"/>
    </source>
</evidence>
<evidence type="ECO:0000256" key="2">
    <source>
        <dbReference type="ARBA" id="ARBA00004323"/>
    </source>
</evidence>